<comment type="caution">
    <text evidence="3">The sequence shown here is derived from an EMBL/GenBank/DDBJ whole genome shotgun (WGS) entry which is preliminary data.</text>
</comment>
<evidence type="ECO:0000313" key="4">
    <source>
        <dbReference type="Proteomes" id="UP000056453"/>
    </source>
</evidence>
<protein>
    <recommendedName>
        <fullName evidence="5">DUF2147 domain-containing protein</fullName>
    </recommendedName>
</protein>
<keyword evidence="4" id="KW-1185">Reference proteome</keyword>
<evidence type="ECO:0000256" key="1">
    <source>
        <dbReference type="SAM" id="MobiDB-lite"/>
    </source>
</evidence>
<feature type="chain" id="PRO_5043363339" description="DUF2147 domain-containing protein" evidence="2">
    <location>
        <begin position="22"/>
        <end position="155"/>
    </location>
</feature>
<feature type="compositionally biased region" description="Pro residues" evidence="1">
    <location>
        <begin position="67"/>
        <end position="80"/>
    </location>
</feature>
<gene>
    <name evidence="3" type="ORF">WJ96_20355</name>
</gene>
<feature type="region of interest" description="Disordered" evidence="1">
    <location>
        <begin position="47"/>
        <end position="82"/>
    </location>
</feature>
<proteinExistence type="predicted"/>
<keyword evidence="2" id="KW-0732">Signal</keyword>
<evidence type="ECO:0008006" key="5">
    <source>
        <dbReference type="Google" id="ProtNLM"/>
    </source>
</evidence>
<sequence length="155" mass="16137">MFMQRVVIGLVAASACWFVFALKQARADEASAPASVNLFPAQTFDSLSNAPSSEVPPAPLDEAAAEPEPPPPPPPEPPLPFSAVALWKDGARDTFAVEGLGRTFLFCLDCKAPGAVHPGQSIANGYRLEKIGGGEATLVGPSGKEQSMPLIGMAH</sequence>
<dbReference type="AlphaFoldDB" id="A0AAW3MTV8"/>
<feature type="signal peptide" evidence="2">
    <location>
        <begin position="1"/>
        <end position="21"/>
    </location>
</feature>
<evidence type="ECO:0000256" key="2">
    <source>
        <dbReference type="SAM" id="SignalP"/>
    </source>
</evidence>
<evidence type="ECO:0000313" key="3">
    <source>
        <dbReference type="EMBL" id="KVP89350.1"/>
    </source>
</evidence>
<accession>A0AAW3MTV8</accession>
<reference evidence="3 4" key="1">
    <citation type="submission" date="2015-11" db="EMBL/GenBank/DDBJ databases">
        <title>Expanding the genomic diversity of Burkholderia species for the development of highly accurate diagnostics.</title>
        <authorList>
            <person name="Sahl J."/>
            <person name="Keim P."/>
            <person name="Wagner D."/>
        </authorList>
    </citation>
    <scope>NUCLEOTIDE SEQUENCE [LARGE SCALE GENOMIC DNA]</scope>
    <source>
        <strain evidence="3 4">MSMB1808WGS</strain>
    </source>
</reference>
<dbReference type="EMBL" id="LPBJ01000095">
    <property type="protein sequence ID" value="KVP89350.1"/>
    <property type="molecule type" value="Genomic_DNA"/>
</dbReference>
<dbReference type="Proteomes" id="UP000056453">
    <property type="component" value="Unassembled WGS sequence"/>
</dbReference>
<organism evidence="3 4">
    <name type="scientific">Burkholderia ubonensis</name>
    <dbReference type="NCBI Taxonomy" id="101571"/>
    <lineage>
        <taxon>Bacteria</taxon>
        <taxon>Pseudomonadati</taxon>
        <taxon>Pseudomonadota</taxon>
        <taxon>Betaproteobacteria</taxon>
        <taxon>Burkholderiales</taxon>
        <taxon>Burkholderiaceae</taxon>
        <taxon>Burkholderia</taxon>
        <taxon>Burkholderia cepacia complex</taxon>
    </lineage>
</organism>
<name>A0AAW3MTV8_9BURK</name>
<dbReference type="PROSITE" id="PS51257">
    <property type="entry name" value="PROKAR_LIPOPROTEIN"/>
    <property type="match status" value="1"/>
</dbReference>